<organism evidence="5">
    <name type="scientific">Thelazia callipaeda</name>
    <name type="common">Oriental eyeworm</name>
    <name type="synonym">Parasitic nematode</name>
    <dbReference type="NCBI Taxonomy" id="103827"/>
    <lineage>
        <taxon>Eukaryota</taxon>
        <taxon>Metazoa</taxon>
        <taxon>Ecdysozoa</taxon>
        <taxon>Nematoda</taxon>
        <taxon>Chromadorea</taxon>
        <taxon>Rhabditida</taxon>
        <taxon>Spirurina</taxon>
        <taxon>Spiruromorpha</taxon>
        <taxon>Thelazioidea</taxon>
        <taxon>Thelaziidae</taxon>
        <taxon>Thelazia</taxon>
    </lineage>
</organism>
<keyword evidence="4" id="KW-1185">Reference proteome</keyword>
<sequence length="431" mass="49496">MFGRLTTHLHILLLTCVLTRRCKSWVQPVIGIQPGFLDIYSTSNNYVNGRDIITGHPYTLDIHMTGTDQYDYLLELCTYNDKYHFVDQNSCLVFDDFFQQMWENDRYRLQGAQKRTFIHFISPEPLVRLQCNVRVLQCCGCAERACERNIGSSTLFYPQQVINLAISNEPSRGALGGSMDTWPWWIWLLLILALVLLLCLIPLLIFLCSRLCKRKQKVVGSKAMAEQQASIPTPQILARSQEMNTNAAKKPAPQTTKIFRRLSDSPTESLHSTASQSRVATVIRQQPRVATTHWAKSTSDMEMARKPVQEKQTPDIHHLHQVIDESTEVRSHHEVREREGGYRSPTIAVADTAAAASIRERQDDFNESNTEQKASHYYGRDALRLMHQQTTSEEKFFKKNDRQRGLVEEGYDRAQYTYTTPATHFSHSELV</sequence>
<reference evidence="3 4" key="2">
    <citation type="submission" date="2018-11" db="EMBL/GenBank/DDBJ databases">
        <authorList>
            <consortium name="Pathogen Informatics"/>
        </authorList>
    </citation>
    <scope>NUCLEOTIDE SEQUENCE [LARGE SCALE GENOMIC DNA]</scope>
</reference>
<evidence type="ECO:0000313" key="5">
    <source>
        <dbReference type="WBParaSite" id="TCLT_0000705601-mRNA-1"/>
    </source>
</evidence>
<keyword evidence="1" id="KW-1133">Transmembrane helix</keyword>
<reference evidence="5" key="1">
    <citation type="submission" date="2017-02" db="UniProtKB">
        <authorList>
            <consortium name="WormBaseParasite"/>
        </authorList>
    </citation>
    <scope>IDENTIFICATION</scope>
</reference>
<dbReference type="EMBL" id="UYYF01004469">
    <property type="protein sequence ID" value="VDN04464.1"/>
    <property type="molecule type" value="Genomic_DNA"/>
</dbReference>
<evidence type="ECO:0000313" key="3">
    <source>
        <dbReference type="EMBL" id="VDN04464.1"/>
    </source>
</evidence>
<name>A0A0N5D2E8_THECL</name>
<evidence type="ECO:0000313" key="4">
    <source>
        <dbReference type="Proteomes" id="UP000276776"/>
    </source>
</evidence>
<feature type="transmembrane region" description="Helical" evidence="1">
    <location>
        <begin position="184"/>
        <end position="207"/>
    </location>
</feature>
<feature type="chain" id="PRO_5043126557" evidence="2">
    <location>
        <begin position="25"/>
        <end position="431"/>
    </location>
</feature>
<evidence type="ECO:0000256" key="2">
    <source>
        <dbReference type="SAM" id="SignalP"/>
    </source>
</evidence>
<dbReference type="AlphaFoldDB" id="A0A0N5D2E8"/>
<keyword evidence="1" id="KW-0472">Membrane</keyword>
<feature type="signal peptide" evidence="2">
    <location>
        <begin position="1"/>
        <end position="24"/>
    </location>
</feature>
<dbReference type="OMA" id="MWENDMY"/>
<dbReference type="Proteomes" id="UP000276776">
    <property type="component" value="Unassembled WGS sequence"/>
</dbReference>
<protein>
    <submittedName>
        <fullName evidence="5">CX domain-containing protein</fullName>
    </submittedName>
</protein>
<keyword evidence="2" id="KW-0732">Signal</keyword>
<keyword evidence="1" id="KW-0812">Transmembrane</keyword>
<proteinExistence type="predicted"/>
<gene>
    <name evidence="3" type="ORF">TCLT_LOCUS7045</name>
</gene>
<dbReference type="WBParaSite" id="TCLT_0000705601-mRNA-1">
    <property type="protein sequence ID" value="TCLT_0000705601-mRNA-1"/>
    <property type="gene ID" value="TCLT_0000705601"/>
</dbReference>
<dbReference type="OrthoDB" id="5835902at2759"/>
<accession>A0A0N5D2E8</accession>
<evidence type="ECO:0000256" key="1">
    <source>
        <dbReference type="SAM" id="Phobius"/>
    </source>
</evidence>